<organism evidence="1 2">
    <name type="scientific">Paenibacillus motobuensis</name>
    <dbReference type="NCBI Taxonomy" id="295324"/>
    <lineage>
        <taxon>Bacteria</taxon>
        <taxon>Bacillati</taxon>
        <taxon>Bacillota</taxon>
        <taxon>Bacilli</taxon>
        <taxon>Bacillales</taxon>
        <taxon>Paenibacillaceae</taxon>
        <taxon>Paenibacillus</taxon>
    </lineage>
</organism>
<dbReference type="Proteomes" id="UP001500340">
    <property type="component" value="Unassembled WGS sequence"/>
</dbReference>
<gene>
    <name evidence="1" type="ORF">GCM10008933_48840</name>
</gene>
<evidence type="ECO:0000313" key="2">
    <source>
        <dbReference type="Proteomes" id="UP001500340"/>
    </source>
</evidence>
<evidence type="ECO:0000313" key="1">
    <source>
        <dbReference type="EMBL" id="GAA0412788.1"/>
    </source>
</evidence>
<sequence>MGQNEGFLMQNSKIDSKMIIDSKLRKINFFETTIIIKQICDIFILRAESL</sequence>
<comment type="caution">
    <text evidence="1">The sequence shown here is derived from an EMBL/GenBank/DDBJ whole genome shotgun (WGS) entry which is preliminary data.</text>
</comment>
<protein>
    <submittedName>
        <fullName evidence="1">Uncharacterized protein</fullName>
    </submittedName>
</protein>
<reference evidence="1 2" key="1">
    <citation type="journal article" date="2019" name="Int. J. Syst. Evol. Microbiol.">
        <title>The Global Catalogue of Microorganisms (GCM) 10K type strain sequencing project: providing services to taxonomists for standard genome sequencing and annotation.</title>
        <authorList>
            <consortium name="The Broad Institute Genomics Platform"/>
            <consortium name="The Broad Institute Genome Sequencing Center for Infectious Disease"/>
            <person name="Wu L."/>
            <person name="Ma J."/>
        </authorList>
    </citation>
    <scope>NUCLEOTIDE SEQUENCE [LARGE SCALE GENOMIC DNA]</scope>
    <source>
        <strain evidence="1 2">JCM 12774</strain>
    </source>
</reference>
<dbReference type="EMBL" id="BAAACX010000028">
    <property type="protein sequence ID" value="GAA0412788.1"/>
    <property type="molecule type" value="Genomic_DNA"/>
</dbReference>
<keyword evidence="2" id="KW-1185">Reference proteome</keyword>
<name>A0ABN0YWB5_9BACL</name>
<proteinExistence type="predicted"/>
<accession>A0ABN0YWB5</accession>